<keyword evidence="3" id="KW-1133">Transmembrane helix</keyword>
<comment type="caution">
    <text evidence="5">The sequence shown here is derived from an EMBL/GenBank/DDBJ whole genome shotgun (WGS) entry which is preliminary data.</text>
</comment>
<evidence type="ECO:0000313" key="6">
    <source>
        <dbReference type="Proteomes" id="UP000053941"/>
    </source>
</evidence>
<comment type="similarity">
    <text evidence="2">Belongs to the CDP-alcohol phosphatidyltransferase class-I family.</text>
</comment>
<dbReference type="InterPro" id="IPR043130">
    <property type="entry name" value="CDP-OH_PTrfase_TM_dom"/>
</dbReference>
<dbReference type="InterPro" id="IPR000462">
    <property type="entry name" value="CDP-OH_P_trans"/>
</dbReference>
<dbReference type="Pfam" id="PF01066">
    <property type="entry name" value="CDP-OH_P_transf"/>
    <property type="match status" value="1"/>
</dbReference>
<name>A0A0R2P0F2_9ACTN</name>
<dbReference type="Proteomes" id="UP000053941">
    <property type="component" value="Unassembled WGS sequence"/>
</dbReference>
<organism evidence="5 6">
    <name type="scientific">Actinobacteria bacterium BACL2 MAG-120802-bin41</name>
    <dbReference type="NCBI Taxonomy" id="1655568"/>
    <lineage>
        <taxon>Bacteria</taxon>
        <taxon>Bacillati</taxon>
        <taxon>Actinomycetota</taxon>
        <taxon>Actinomycetes</taxon>
        <taxon>Actinomycetes incertae sedis</taxon>
        <taxon>ac1 cluster</taxon>
    </lineage>
</organism>
<dbReference type="InterPro" id="IPR048254">
    <property type="entry name" value="CDP_ALCOHOL_P_TRANSF_CS"/>
</dbReference>
<evidence type="ECO:0000259" key="4">
    <source>
        <dbReference type="Pfam" id="PF19365"/>
    </source>
</evidence>
<feature type="transmembrane region" description="Helical" evidence="3">
    <location>
        <begin position="491"/>
        <end position="512"/>
    </location>
</feature>
<sequence length="545" mass="61341">MDKSLTTVLVTSSTTVREVLDSFKATTDDLLLLDQNSVIAKPHLELLTDYPRSASVALVATEKNGDTLVRQNRIASASSQSHKVTVGNRNFAGALRISQNQREEVIKALEEAIDSRLPGNAIDLSLVALTRARVQVDAADLWAAPYARSADNLVRESVASELENLNLGQLRLKMANRANDGFYSVFFLRKFSKLLTWLAVRVKATPNQVTLISFAIGLYSAFCFMQGSFSQTLLGAVLLQISIIVDCVDGELARYTRKFSKLGAWLDAVTDRVKEYMVFLGLAIGAEKSGEDLWIPALVMMLIQTFRHLSDYNFARSVKLRAESQFLAPIDYTADFDGIVPTEREPKGRLRYWLGKIIQFPIGERWLVISASAVIGGASFTFTVMPILAAISALVVYRGRIMRTLKMERVPSRGILISAQQDSLILKLNFIKRFDWLAPSLLRAIETLLLLWIFIINEEINAVTFMIIFTIVFHHYDNLYRSLQNEKKPVWLSRLGLFIEGRLLLLGIAAFGEWNLSYIAWYFALLFLLTSSLQWVLSHRANKVR</sequence>
<feature type="transmembrane region" description="Helical" evidence="3">
    <location>
        <begin position="518"/>
        <end position="537"/>
    </location>
</feature>
<feature type="domain" description="DUF5941" evidence="4">
    <location>
        <begin position="384"/>
        <end position="540"/>
    </location>
</feature>
<keyword evidence="1 2" id="KW-0808">Transferase</keyword>
<protein>
    <recommendedName>
        <fullName evidence="4">DUF5941 domain-containing protein</fullName>
    </recommendedName>
</protein>
<accession>A0A0R2P0F2</accession>
<proteinExistence type="inferred from homology"/>
<dbReference type="EMBL" id="LIAS01000002">
    <property type="protein sequence ID" value="KRO31388.1"/>
    <property type="molecule type" value="Genomic_DNA"/>
</dbReference>
<reference evidence="5 6" key="1">
    <citation type="submission" date="2015-10" db="EMBL/GenBank/DDBJ databases">
        <title>Metagenome-Assembled Genomes uncover a global brackish microbiome.</title>
        <authorList>
            <person name="Hugerth L.W."/>
            <person name="Larsson J."/>
            <person name="Alneberg J."/>
            <person name="Lindh M.V."/>
            <person name="Legrand C."/>
            <person name="Pinhassi J."/>
            <person name="Andersson A.F."/>
        </authorList>
    </citation>
    <scope>NUCLEOTIDE SEQUENCE [LARGE SCALE GENOMIC DNA]</scope>
    <source>
        <strain evidence="5">BACL2 MAG-120802-bin41</strain>
    </source>
</reference>
<keyword evidence="3" id="KW-0472">Membrane</keyword>
<dbReference type="AlphaFoldDB" id="A0A0R2P0F2"/>
<dbReference type="GO" id="GO:0016020">
    <property type="term" value="C:membrane"/>
    <property type="evidence" value="ECO:0007669"/>
    <property type="project" value="InterPro"/>
</dbReference>
<dbReference type="GO" id="GO:0016780">
    <property type="term" value="F:phosphotransferase activity, for other substituted phosphate groups"/>
    <property type="evidence" value="ECO:0007669"/>
    <property type="project" value="InterPro"/>
</dbReference>
<feature type="transmembrane region" description="Helical" evidence="3">
    <location>
        <begin position="366"/>
        <end position="397"/>
    </location>
</feature>
<dbReference type="Pfam" id="PF19365">
    <property type="entry name" value="DUF5941"/>
    <property type="match status" value="1"/>
</dbReference>
<evidence type="ECO:0000256" key="3">
    <source>
        <dbReference type="SAM" id="Phobius"/>
    </source>
</evidence>
<evidence type="ECO:0000313" key="5">
    <source>
        <dbReference type="EMBL" id="KRO31388.1"/>
    </source>
</evidence>
<keyword evidence="3" id="KW-0812">Transmembrane</keyword>
<gene>
    <name evidence="5" type="ORF">ABR60_03010</name>
</gene>
<evidence type="ECO:0000256" key="1">
    <source>
        <dbReference type="ARBA" id="ARBA00022679"/>
    </source>
</evidence>
<dbReference type="PROSITE" id="PS00379">
    <property type="entry name" value="CDP_ALCOHOL_P_TRANSF"/>
    <property type="match status" value="1"/>
</dbReference>
<evidence type="ECO:0000256" key="2">
    <source>
        <dbReference type="RuleBase" id="RU003750"/>
    </source>
</evidence>
<dbReference type="Gene3D" id="1.20.120.1760">
    <property type="match status" value="1"/>
</dbReference>
<dbReference type="GO" id="GO:0008654">
    <property type="term" value="P:phospholipid biosynthetic process"/>
    <property type="evidence" value="ECO:0007669"/>
    <property type="project" value="InterPro"/>
</dbReference>
<dbReference type="InterPro" id="IPR045985">
    <property type="entry name" value="DUF5941"/>
</dbReference>